<evidence type="ECO:0000313" key="1">
    <source>
        <dbReference type="EMBL" id="GLY86937.1"/>
    </source>
</evidence>
<dbReference type="Proteomes" id="UP001165074">
    <property type="component" value="Unassembled WGS sequence"/>
</dbReference>
<organism evidence="1 2">
    <name type="scientific">Actinoallomurus iriomotensis</name>
    <dbReference type="NCBI Taxonomy" id="478107"/>
    <lineage>
        <taxon>Bacteria</taxon>
        <taxon>Bacillati</taxon>
        <taxon>Actinomycetota</taxon>
        <taxon>Actinomycetes</taxon>
        <taxon>Streptosporangiales</taxon>
        <taxon>Thermomonosporaceae</taxon>
        <taxon>Actinoallomurus</taxon>
    </lineage>
</organism>
<gene>
    <name evidence="1" type="ORF">Airi02_048660</name>
</gene>
<dbReference type="EMBL" id="BSTK01000007">
    <property type="protein sequence ID" value="GLY86937.1"/>
    <property type="molecule type" value="Genomic_DNA"/>
</dbReference>
<proteinExistence type="predicted"/>
<accession>A0A9W6S749</accession>
<keyword evidence="2" id="KW-1185">Reference proteome</keyword>
<name>A0A9W6S749_9ACTN</name>
<evidence type="ECO:0000313" key="2">
    <source>
        <dbReference type="Proteomes" id="UP001165074"/>
    </source>
</evidence>
<dbReference type="AlphaFoldDB" id="A0A9W6S749"/>
<reference evidence="1" key="1">
    <citation type="submission" date="2023-03" db="EMBL/GenBank/DDBJ databases">
        <title>Actinoallomurus iriomotensis NBRC 103684.</title>
        <authorList>
            <person name="Ichikawa N."/>
            <person name="Sato H."/>
            <person name="Tonouchi N."/>
        </authorList>
    </citation>
    <scope>NUCLEOTIDE SEQUENCE</scope>
    <source>
        <strain evidence="1">NBRC 103684</strain>
    </source>
</reference>
<protein>
    <submittedName>
        <fullName evidence="1">Uncharacterized protein</fullName>
    </submittedName>
</protein>
<comment type="caution">
    <text evidence="1">The sequence shown here is derived from an EMBL/GenBank/DDBJ whole genome shotgun (WGS) entry which is preliminary data.</text>
</comment>
<sequence>MVSEAATLITARIGSRAARGAFTVREHRASAPAMRGSRALTRPAARRALRTVAHMFYKTPVDT</sequence>